<evidence type="ECO:0000259" key="1">
    <source>
        <dbReference type="Pfam" id="PF13649"/>
    </source>
</evidence>
<name>A0ABS6X0Q6_9BACT</name>
<organism evidence="2 3">
    <name type="scientific">Hymenobacter profundi</name>
    <dbReference type="NCBI Taxonomy" id="1982110"/>
    <lineage>
        <taxon>Bacteria</taxon>
        <taxon>Pseudomonadati</taxon>
        <taxon>Bacteroidota</taxon>
        <taxon>Cytophagia</taxon>
        <taxon>Cytophagales</taxon>
        <taxon>Hymenobacteraceae</taxon>
        <taxon>Hymenobacter</taxon>
    </lineage>
</organism>
<dbReference type="GO" id="GO:0032259">
    <property type="term" value="P:methylation"/>
    <property type="evidence" value="ECO:0007669"/>
    <property type="project" value="UniProtKB-KW"/>
</dbReference>
<accession>A0ABS6X0Q6</accession>
<dbReference type="Proteomes" id="UP000826188">
    <property type="component" value="Unassembled WGS sequence"/>
</dbReference>
<dbReference type="Pfam" id="PF13649">
    <property type="entry name" value="Methyltransf_25"/>
    <property type="match status" value="1"/>
</dbReference>
<sequence length="221" mass="24349">MSVRSLAAHWQHTYHQQAPPTALIPAPISVALLAEAGLAHDAPILDVGCGVSAFLSELLAQGYRNLIATDVSATALAQHRRLLGVEKAASILWVEDDVTDPKRIAGLDPILLWHDQGLLQECTHLSQQTAYRQLLDHMLEPGGWALLAARAPAAAEQVPSHPLQGYDAPRLAAWLGSEYRLHQHQQHDYARLFAPPQPYTYALFQRALSAQQTFRQARVGR</sequence>
<dbReference type="CDD" id="cd02440">
    <property type="entry name" value="AdoMet_MTases"/>
    <property type="match status" value="1"/>
</dbReference>
<gene>
    <name evidence="2" type="ORF">KYK14_12740</name>
</gene>
<dbReference type="RefSeq" id="WP_219159266.1">
    <property type="nucleotide sequence ID" value="NZ_JAHWGL010000051.1"/>
</dbReference>
<protein>
    <submittedName>
        <fullName evidence="2">Class I SAM-dependent methyltransferase</fullName>
    </submittedName>
</protein>
<feature type="domain" description="Methyltransferase" evidence="1">
    <location>
        <begin position="44"/>
        <end position="103"/>
    </location>
</feature>
<reference evidence="2 3" key="1">
    <citation type="submission" date="2021-07" db="EMBL/GenBank/DDBJ databases">
        <title>Hymenobacter profundi sp. nov., isolated from deep-sea water.</title>
        <authorList>
            <person name="Kim M.K."/>
        </authorList>
    </citation>
    <scope>NUCLEOTIDE SEQUENCE [LARGE SCALE GENOMIC DNA]</scope>
    <source>
        <strain evidence="2 3">M2</strain>
    </source>
</reference>
<keyword evidence="2" id="KW-0489">Methyltransferase</keyword>
<comment type="caution">
    <text evidence="2">The sequence shown here is derived from an EMBL/GenBank/DDBJ whole genome shotgun (WGS) entry which is preliminary data.</text>
</comment>
<keyword evidence="3" id="KW-1185">Reference proteome</keyword>
<evidence type="ECO:0000313" key="2">
    <source>
        <dbReference type="EMBL" id="MBW3129423.1"/>
    </source>
</evidence>
<proteinExistence type="predicted"/>
<keyword evidence="2" id="KW-0808">Transferase</keyword>
<dbReference type="EMBL" id="JAHWGL010000051">
    <property type="protein sequence ID" value="MBW3129423.1"/>
    <property type="molecule type" value="Genomic_DNA"/>
</dbReference>
<evidence type="ECO:0000313" key="3">
    <source>
        <dbReference type="Proteomes" id="UP000826188"/>
    </source>
</evidence>
<dbReference type="InterPro" id="IPR041698">
    <property type="entry name" value="Methyltransf_25"/>
</dbReference>
<dbReference type="GO" id="GO:0008168">
    <property type="term" value="F:methyltransferase activity"/>
    <property type="evidence" value="ECO:0007669"/>
    <property type="project" value="UniProtKB-KW"/>
</dbReference>